<name>A0A2V5J1X4_9EURO</name>
<evidence type="ECO:0008006" key="3">
    <source>
        <dbReference type="Google" id="ProtNLM"/>
    </source>
</evidence>
<evidence type="ECO:0000313" key="2">
    <source>
        <dbReference type="Proteomes" id="UP000248817"/>
    </source>
</evidence>
<keyword evidence="2" id="KW-1185">Reference proteome</keyword>
<accession>A0A2V5J1X4</accession>
<proteinExistence type="predicted"/>
<feature type="non-terminal residue" evidence="1">
    <location>
        <position position="61"/>
    </location>
</feature>
<gene>
    <name evidence="1" type="ORF">BP00DRAFT_475673</name>
</gene>
<dbReference type="AlphaFoldDB" id="A0A2V5J1X4"/>
<sequence>MAADIADESAFQRAIDKTAEECGRIDIGMDAATLGDSVLATHELGVKEYMGTSRADKMGAW</sequence>
<protein>
    <recommendedName>
        <fullName evidence="3">Ketoreductase (KR) domain-containing protein</fullName>
    </recommendedName>
</protein>
<dbReference type="EMBL" id="KZ825507">
    <property type="protein sequence ID" value="PYI31027.1"/>
    <property type="molecule type" value="Genomic_DNA"/>
</dbReference>
<evidence type="ECO:0000313" key="1">
    <source>
        <dbReference type="EMBL" id="PYI31027.1"/>
    </source>
</evidence>
<dbReference type="Proteomes" id="UP000248817">
    <property type="component" value="Unassembled WGS sequence"/>
</dbReference>
<reference evidence="1 2" key="1">
    <citation type="submission" date="2018-02" db="EMBL/GenBank/DDBJ databases">
        <title>The genomes of Aspergillus section Nigri reveals drivers in fungal speciation.</title>
        <authorList>
            <consortium name="DOE Joint Genome Institute"/>
            <person name="Vesth T.C."/>
            <person name="Nybo J."/>
            <person name="Theobald S."/>
            <person name="Brandl J."/>
            <person name="Frisvad J.C."/>
            <person name="Nielsen K.F."/>
            <person name="Lyhne E.K."/>
            <person name="Kogle M.E."/>
            <person name="Kuo A."/>
            <person name="Riley R."/>
            <person name="Clum A."/>
            <person name="Nolan M."/>
            <person name="Lipzen A."/>
            <person name="Salamov A."/>
            <person name="Henrissat B."/>
            <person name="Wiebenga A."/>
            <person name="De vries R.P."/>
            <person name="Grigoriev I.V."/>
            <person name="Mortensen U.H."/>
            <person name="Andersen M.R."/>
            <person name="Baker S.E."/>
        </authorList>
    </citation>
    <scope>NUCLEOTIDE SEQUENCE [LARGE SCALE GENOMIC DNA]</scope>
    <source>
        <strain evidence="1 2">CBS 114.80</strain>
    </source>
</reference>
<organism evidence="1 2">
    <name type="scientific">Aspergillus indologenus CBS 114.80</name>
    <dbReference type="NCBI Taxonomy" id="1450541"/>
    <lineage>
        <taxon>Eukaryota</taxon>
        <taxon>Fungi</taxon>
        <taxon>Dikarya</taxon>
        <taxon>Ascomycota</taxon>
        <taxon>Pezizomycotina</taxon>
        <taxon>Eurotiomycetes</taxon>
        <taxon>Eurotiomycetidae</taxon>
        <taxon>Eurotiales</taxon>
        <taxon>Aspergillaceae</taxon>
        <taxon>Aspergillus</taxon>
        <taxon>Aspergillus subgen. Circumdati</taxon>
    </lineage>
</organism>